<dbReference type="AlphaFoldDB" id="A0A1H7UD54"/>
<dbReference type="Proteomes" id="UP000198744">
    <property type="component" value="Unassembled WGS sequence"/>
</dbReference>
<protein>
    <submittedName>
        <fullName evidence="1">Uncharacterized protein</fullName>
    </submittedName>
</protein>
<dbReference type="RefSeq" id="WP_093881800.1">
    <property type="nucleotide sequence ID" value="NZ_FOBS01000001.1"/>
</dbReference>
<accession>A0A1H7UD54</accession>
<gene>
    <name evidence="1" type="ORF">SAMN04489760_10178</name>
</gene>
<reference evidence="1 2" key="1">
    <citation type="submission" date="2016-10" db="EMBL/GenBank/DDBJ databases">
        <authorList>
            <person name="de Groot N.N."/>
        </authorList>
    </citation>
    <scope>NUCLEOTIDE SEQUENCE [LARGE SCALE GENOMIC DNA]</scope>
    <source>
        <strain evidence="1 2">DSM 8423</strain>
    </source>
</reference>
<name>A0A1H7UD54_9BACT</name>
<keyword evidence="2" id="KW-1185">Reference proteome</keyword>
<proteinExistence type="predicted"/>
<organism evidence="1 2">
    <name type="scientific">Syntrophus gentianae</name>
    <dbReference type="NCBI Taxonomy" id="43775"/>
    <lineage>
        <taxon>Bacteria</taxon>
        <taxon>Pseudomonadati</taxon>
        <taxon>Thermodesulfobacteriota</taxon>
        <taxon>Syntrophia</taxon>
        <taxon>Syntrophales</taxon>
        <taxon>Syntrophaceae</taxon>
        <taxon>Syntrophus</taxon>
    </lineage>
</organism>
<dbReference type="OrthoDB" id="9936188at2"/>
<evidence type="ECO:0000313" key="2">
    <source>
        <dbReference type="Proteomes" id="UP000198744"/>
    </source>
</evidence>
<sequence length="127" mass="14472">MRFEGILSTSHYIADEYLKVNHNFVKAIIEKLQRVDEDSAGEFLLIGDNYFLTAEGLKIFVSNMAVPGNIFYGVKESDVERLWNDLQEMGIIEKRLYLLMKKIKDEGLSSPNTAILLRSMRKLGPTG</sequence>
<evidence type="ECO:0000313" key="1">
    <source>
        <dbReference type="EMBL" id="SEL94187.1"/>
    </source>
</evidence>
<dbReference type="EMBL" id="FOBS01000001">
    <property type="protein sequence ID" value="SEL94187.1"/>
    <property type="molecule type" value="Genomic_DNA"/>
</dbReference>